<dbReference type="Pfam" id="PF17782">
    <property type="entry name" value="WHD_DprA"/>
    <property type="match status" value="1"/>
</dbReference>
<dbReference type="InterPro" id="IPR036388">
    <property type="entry name" value="WH-like_DNA-bd_sf"/>
</dbReference>
<feature type="domain" description="Smf/DprA SLOG" evidence="2">
    <location>
        <begin position="95"/>
        <end position="303"/>
    </location>
</feature>
<protein>
    <submittedName>
        <fullName evidence="4">DNA-processing protein DprA</fullName>
    </submittedName>
</protein>
<dbReference type="PANTHER" id="PTHR43022">
    <property type="entry name" value="PROTEIN SMF"/>
    <property type="match status" value="1"/>
</dbReference>
<dbReference type="InterPro" id="IPR003488">
    <property type="entry name" value="DprA"/>
</dbReference>
<dbReference type="GO" id="GO:0009294">
    <property type="term" value="P:DNA-mediated transformation"/>
    <property type="evidence" value="ECO:0007669"/>
    <property type="project" value="InterPro"/>
</dbReference>
<dbReference type="PANTHER" id="PTHR43022:SF1">
    <property type="entry name" value="PROTEIN SMF"/>
    <property type="match status" value="1"/>
</dbReference>
<dbReference type="SUPFAM" id="SSF102405">
    <property type="entry name" value="MCP/YpsA-like"/>
    <property type="match status" value="1"/>
</dbReference>
<proteinExistence type="inferred from homology"/>
<reference evidence="4" key="2">
    <citation type="submission" date="2021-04" db="EMBL/GenBank/DDBJ databases">
        <authorList>
            <person name="Gilroy R."/>
        </authorList>
    </citation>
    <scope>NUCLEOTIDE SEQUENCE</scope>
    <source>
        <strain evidence="4">CHK188-4685</strain>
    </source>
</reference>
<evidence type="ECO:0000259" key="2">
    <source>
        <dbReference type="Pfam" id="PF02481"/>
    </source>
</evidence>
<dbReference type="Gene3D" id="1.10.10.10">
    <property type="entry name" value="Winged helix-like DNA-binding domain superfamily/Winged helix DNA-binding domain"/>
    <property type="match status" value="1"/>
</dbReference>
<sequence length="379" mass="42567">MRNEQTAGKVKEREQEKEYLYWMCSRVEGLGAVSIRKAWEFAGSFREAFYIEGTEFFRQGIFRRESMAAGFEKAKKELEISRKEYRELEERKIRFITPLDEEYPERFRNIYDYPMGLWVKGRLPEESRPSAAIVGSRGCTSYGEQAAEYMGRELGRNGVQVISGLAMGVDGAGHRGALKAGGRTWAVLGSGVNVCYPKSHYPLYQDILEKGGILSEYPPGASPRAFHFPVRNRLISGLSDVILVIEAGEKSGSLITAHLGLDQGKEIFALPGRITDRVSRGCNELIRDGASILTAAEDVLEYLGISKENKGISCEKQDKGLAKIEKMVYSFLDCEPKHVEEICTALNLETSRCMNVLLDLELGGWIERTAGQYYVRRVL</sequence>
<evidence type="ECO:0000313" key="4">
    <source>
        <dbReference type="EMBL" id="HJB08231.1"/>
    </source>
</evidence>
<dbReference type="InterPro" id="IPR041614">
    <property type="entry name" value="DprA_WH"/>
</dbReference>
<evidence type="ECO:0000259" key="3">
    <source>
        <dbReference type="Pfam" id="PF17782"/>
    </source>
</evidence>
<comment type="caution">
    <text evidence="4">The sequence shown here is derived from an EMBL/GenBank/DDBJ whole genome shotgun (WGS) entry which is preliminary data.</text>
</comment>
<dbReference type="NCBIfam" id="TIGR00732">
    <property type="entry name" value="dprA"/>
    <property type="match status" value="1"/>
</dbReference>
<accession>A0A9D2L9A4</accession>
<dbReference type="Pfam" id="PF02481">
    <property type="entry name" value="DNA_processg_A"/>
    <property type="match status" value="1"/>
</dbReference>
<dbReference type="AlphaFoldDB" id="A0A9D2L9A4"/>
<reference evidence="4" key="1">
    <citation type="journal article" date="2021" name="PeerJ">
        <title>Extensive microbial diversity within the chicken gut microbiome revealed by metagenomics and culture.</title>
        <authorList>
            <person name="Gilroy R."/>
            <person name="Ravi A."/>
            <person name="Getino M."/>
            <person name="Pursley I."/>
            <person name="Horton D.L."/>
            <person name="Alikhan N.F."/>
            <person name="Baker D."/>
            <person name="Gharbi K."/>
            <person name="Hall N."/>
            <person name="Watson M."/>
            <person name="Adriaenssens E.M."/>
            <person name="Foster-Nyarko E."/>
            <person name="Jarju S."/>
            <person name="Secka A."/>
            <person name="Antonio M."/>
            <person name="Oren A."/>
            <person name="Chaudhuri R.R."/>
            <person name="La Ragione R."/>
            <person name="Hildebrand F."/>
            <person name="Pallen M.J."/>
        </authorList>
    </citation>
    <scope>NUCLEOTIDE SEQUENCE</scope>
    <source>
        <strain evidence="4">CHK188-4685</strain>
    </source>
</reference>
<feature type="domain" description="DprA winged helix" evidence="3">
    <location>
        <begin position="320"/>
        <end position="372"/>
    </location>
</feature>
<dbReference type="Gene3D" id="3.40.50.450">
    <property type="match status" value="1"/>
</dbReference>
<dbReference type="EMBL" id="DWYS01000122">
    <property type="protein sequence ID" value="HJB08231.1"/>
    <property type="molecule type" value="Genomic_DNA"/>
</dbReference>
<dbReference type="Proteomes" id="UP000886804">
    <property type="component" value="Unassembled WGS sequence"/>
</dbReference>
<evidence type="ECO:0000256" key="1">
    <source>
        <dbReference type="ARBA" id="ARBA00006525"/>
    </source>
</evidence>
<dbReference type="InterPro" id="IPR057666">
    <property type="entry name" value="DrpA_SLOG"/>
</dbReference>
<evidence type="ECO:0000313" key="5">
    <source>
        <dbReference type="Proteomes" id="UP000886804"/>
    </source>
</evidence>
<gene>
    <name evidence="4" type="primary">dprA</name>
    <name evidence="4" type="ORF">H9716_10295</name>
</gene>
<name>A0A9D2L9A4_9FIRM</name>
<comment type="similarity">
    <text evidence="1">Belongs to the DprA/Smf family.</text>
</comment>
<organism evidence="4 5">
    <name type="scientific">Candidatus Enterocloster faecavium</name>
    <dbReference type="NCBI Taxonomy" id="2838560"/>
    <lineage>
        <taxon>Bacteria</taxon>
        <taxon>Bacillati</taxon>
        <taxon>Bacillota</taxon>
        <taxon>Clostridia</taxon>
        <taxon>Lachnospirales</taxon>
        <taxon>Lachnospiraceae</taxon>
        <taxon>Enterocloster</taxon>
    </lineage>
</organism>